<sequence length="182" mass="19891">MDWQSWSLVVKSRRWSHPHQEVFPTSPPSRISTAVRPTPHHPIPLRLTIESSRLFALSLSRPPLSPPFSSDPLSLFISSSAAAVEICSANVFWSCDLSLCGALPCSSPLTLSGLTSSPQLGAPSCRHPKALPDQLKVVVAVTNYGLCFMKQQGWRCRGRRDGNIGRKRLGCGNALLEKGRGY</sequence>
<proteinExistence type="predicted"/>
<organism evidence="1 2">
    <name type="scientific">Stylosanthes scabra</name>
    <dbReference type="NCBI Taxonomy" id="79078"/>
    <lineage>
        <taxon>Eukaryota</taxon>
        <taxon>Viridiplantae</taxon>
        <taxon>Streptophyta</taxon>
        <taxon>Embryophyta</taxon>
        <taxon>Tracheophyta</taxon>
        <taxon>Spermatophyta</taxon>
        <taxon>Magnoliopsida</taxon>
        <taxon>eudicotyledons</taxon>
        <taxon>Gunneridae</taxon>
        <taxon>Pentapetalae</taxon>
        <taxon>rosids</taxon>
        <taxon>fabids</taxon>
        <taxon>Fabales</taxon>
        <taxon>Fabaceae</taxon>
        <taxon>Papilionoideae</taxon>
        <taxon>50 kb inversion clade</taxon>
        <taxon>dalbergioids sensu lato</taxon>
        <taxon>Dalbergieae</taxon>
        <taxon>Pterocarpus clade</taxon>
        <taxon>Stylosanthes</taxon>
    </lineage>
</organism>
<dbReference type="Proteomes" id="UP001341840">
    <property type="component" value="Unassembled WGS sequence"/>
</dbReference>
<dbReference type="EMBL" id="JASCZI010271976">
    <property type="protein sequence ID" value="MED6218707.1"/>
    <property type="molecule type" value="Genomic_DNA"/>
</dbReference>
<evidence type="ECO:0000313" key="2">
    <source>
        <dbReference type="Proteomes" id="UP001341840"/>
    </source>
</evidence>
<gene>
    <name evidence="1" type="ORF">PIB30_028910</name>
</gene>
<protein>
    <submittedName>
        <fullName evidence="1">Uncharacterized protein</fullName>
    </submittedName>
</protein>
<accession>A0ABU6Z9V1</accession>
<name>A0ABU6Z9V1_9FABA</name>
<comment type="caution">
    <text evidence="1">The sequence shown here is derived from an EMBL/GenBank/DDBJ whole genome shotgun (WGS) entry which is preliminary data.</text>
</comment>
<evidence type="ECO:0000313" key="1">
    <source>
        <dbReference type="EMBL" id="MED6218707.1"/>
    </source>
</evidence>
<reference evidence="1 2" key="1">
    <citation type="journal article" date="2023" name="Plants (Basel)">
        <title>Bridging the Gap: Combining Genomics and Transcriptomics Approaches to Understand Stylosanthes scabra, an Orphan Legume from the Brazilian Caatinga.</title>
        <authorList>
            <person name="Ferreira-Neto J.R.C."/>
            <person name="da Silva M.D."/>
            <person name="Binneck E."/>
            <person name="de Melo N.F."/>
            <person name="da Silva R.H."/>
            <person name="de Melo A.L.T.M."/>
            <person name="Pandolfi V."/>
            <person name="Bustamante F.O."/>
            <person name="Brasileiro-Vidal A.C."/>
            <person name="Benko-Iseppon A.M."/>
        </authorList>
    </citation>
    <scope>NUCLEOTIDE SEQUENCE [LARGE SCALE GENOMIC DNA]</scope>
    <source>
        <tissue evidence="1">Leaves</tissue>
    </source>
</reference>
<keyword evidence="2" id="KW-1185">Reference proteome</keyword>